<dbReference type="RefSeq" id="WP_163241014.1">
    <property type="nucleotide sequence ID" value="NZ_CP082780.1"/>
</dbReference>
<evidence type="ECO:0000313" key="1">
    <source>
        <dbReference type="EMBL" id="MBA4536657.1"/>
    </source>
</evidence>
<dbReference type="SUPFAM" id="SSF143842">
    <property type="entry name" value="YwmB-like"/>
    <property type="match status" value="1"/>
</dbReference>
<dbReference type="Pfam" id="PF08680">
    <property type="entry name" value="DUF1779"/>
    <property type="match status" value="1"/>
</dbReference>
<evidence type="ECO:0000313" key="3">
    <source>
        <dbReference type="Proteomes" id="UP000472971"/>
    </source>
</evidence>
<proteinExistence type="predicted"/>
<evidence type="ECO:0000313" key="4">
    <source>
        <dbReference type="Proteomes" id="UP000570010"/>
    </source>
</evidence>
<reference evidence="2 3" key="1">
    <citation type="submission" date="2020-02" db="EMBL/GenBank/DDBJ databases">
        <title>Bacillus aquiflavi sp. nov., isolated from yellow water of strong flavor Chinese baijiu in Yibin region of China.</title>
        <authorList>
            <person name="Xie J."/>
        </authorList>
    </citation>
    <scope>NUCLEOTIDE SEQUENCE [LARGE SCALE GENOMIC DNA]</scope>
    <source>
        <strain evidence="2 3">3H-10</strain>
    </source>
</reference>
<comment type="caution">
    <text evidence="2">The sequence shown here is derived from an EMBL/GenBank/DDBJ whole genome shotgun (WGS) entry which is preliminary data.</text>
</comment>
<sequence length="250" mass="28709">MNKISLTALLISIILFSFFFLENTATIANNKMDLAILAETLQDEDVVIKEWSLHARKITPEMNSKEEINQFFKQLKKQFPEWDWTTKKSERHYEIKGELLNLSSQPYNETIHLRSSANKNKFETYITYEIKGYKWSKEAELFVSKIAKKKIDDIFRGNVTIFSCIKGEFSDRIEKALSRKANKFLTILDGEEIEALSEDSFVSVSAYTPLLGEVISNETNKMNLQLALRTEGLGARTTIVVGTPIITVEY</sequence>
<dbReference type="Proteomes" id="UP000570010">
    <property type="component" value="Unassembled WGS sequence"/>
</dbReference>
<gene>
    <name evidence="2" type="ORF">G4D64_05705</name>
    <name evidence="1" type="ORF">H1Z61_05740</name>
</gene>
<protein>
    <submittedName>
        <fullName evidence="2">YwmB family TATA-box binding protein</fullName>
    </submittedName>
</protein>
<name>A0A6B3VXN3_9BACI</name>
<dbReference type="EMBL" id="JACEIO010000009">
    <property type="protein sequence ID" value="MBA4536657.1"/>
    <property type="molecule type" value="Genomic_DNA"/>
</dbReference>
<dbReference type="EMBL" id="JAAIWN010000009">
    <property type="protein sequence ID" value="NEY81025.1"/>
    <property type="molecule type" value="Genomic_DNA"/>
</dbReference>
<dbReference type="InterPro" id="IPR036209">
    <property type="entry name" value="YwmB-like_sf"/>
</dbReference>
<reference evidence="1 4" key="2">
    <citation type="submission" date="2020-07" db="EMBL/GenBank/DDBJ databases">
        <authorList>
            <person name="Feng H."/>
        </authorList>
    </citation>
    <scope>NUCLEOTIDE SEQUENCE [LARGE SCALE GENOMIC DNA]</scope>
    <source>
        <strain evidence="4">s-12</strain>
        <strain evidence="1">S-12</strain>
    </source>
</reference>
<organism evidence="2 3">
    <name type="scientific">Bacillus aquiflavi</name>
    <dbReference type="NCBI Taxonomy" id="2672567"/>
    <lineage>
        <taxon>Bacteria</taxon>
        <taxon>Bacillati</taxon>
        <taxon>Bacillota</taxon>
        <taxon>Bacilli</taxon>
        <taxon>Bacillales</taxon>
        <taxon>Bacillaceae</taxon>
        <taxon>Bacillus</taxon>
    </lineage>
</organism>
<evidence type="ECO:0000313" key="2">
    <source>
        <dbReference type="EMBL" id="NEY81025.1"/>
    </source>
</evidence>
<dbReference type="Proteomes" id="UP000472971">
    <property type="component" value="Unassembled WGS sequence"/>
</dbReference>
<dbReference type="Gene3D" id="3.30.360.40">
    <property type="entry name" value="YwmB-like"/>
    <property type="match status" value="1"/>
</dbReference>
<keyword evidence="3" id="KW-1185">Reference proteome</keyword>
<accession>A0A6B3VXN3</accession>
<dbReference type="Gene3D" id="3.30.2030.10">
    <property type="entry name" value="YwmB-like"/>
    <property type="match status" value="1"/>
</dbReference>
<dbReference type="InterPro" id="IPR014794">
    <property type="entry name" value="DUF1779"/>
</dbReference>
<dbReference type="AlphaFoldDB" id="A0A6B3VXN3"/>